<name>K1RZY4_9ZZZZ</name>
<proteinExistence type="predicted"/>
<gene>
    <name evidence="1" type="ORF">LEA_19587</name>
</gene>
<accession>K1RZY4</accession>
<organism evidence="1">
    <name type="scientific">human gut metagenome</name>
    <dbReference type="NCBI Taxonomy" id="408170"/>
    <lineage>
        <taxon>unclassified sequences</taxon>
        <taxon>metagenomes</taxon>
        <taxon>organismal metagenomes</taxon>
    </lineage>
</organism>
<dbReference type="EMBL" id="AJWY01013462">
    <property type="protein sequence ID" value="EKC47020.1"/>
    <property type="molecule type" value="Genomic_DNA"/>
</dbReference>
<dbReference type="AlphaFoldDB" id="K1RZY4"/>
<sequence>MCERKQTPQERYAAKYKKQFKIDCITTTEQDIIEKLESVPNKAGYIKQLIRADIAASKAKD</sequence>
<comment type="caution">
    <text evidence="1">The sequence shown here is derived from an EMBL/GenBank/DDBJ whole genome shotgun (WGS) entry which is preliminary data.</text>
</comment>
<reference evidence="1" key="1">
    <citation type="journal article" date="2013" name="Environ. Microbiol.">
        <title>Microbiota from the distal guts of lean and obese adolescents exhibit partial functional redundancy besides clear differences in community structure.</title>
        <authorList>
            <person name="Ferrer M."/>
            <person name="Ruiz A."/>
            <person name="Lanza F."/>
            <person name="Haange S.B."/>
            <person name="Oberbach A."/>
            <person name="Till H."/>
            <person name="Bargiela R."/>
            <person name="Campoy C."/>
            <person name="Segura M.T."/>
            <person name="Richter M."/>
            <person name="von Bergen M."/>
            <person name="Seifert J."/>
            <person name="Suarez A."/>
        </authorList>
    </citation>
    <scope>NUCLEOTIDE SEQUENCE</scope>
</reference>
<evidence type="ECO:0000313" key="1">
    <source>
        <dbReference type="EMBL" id="EKC47020.1"/>
    </source>
</evidence>
<protein>
    <submittedName>
        <fullName evidence="1">Uncharacterized protein</fullName>
    </submittedName>
</protein>